<organism evidence="2">
    <name type="scientific">Schizophyllum commune (strain H4-8 / FGSC 9210)</name>
    <name type="common">Split gill fungus</name>
    <dbReference type="NCBI Taxonomy" id="578458"/>
    <lineage>
        <taxon>Eukaryota</taxon>
        <taxon>Fungi</taxon>
        <taxon>Dikarya</taxon>
        <taxon>Basidiomycota</taxon>
        <taxon>Agaricomycotina</taxon>
        <taxon>Agaricomycetes</taxon>
        <taxon>Agaricomycetidae</taxon>
        <taxon>Agaricales</taxon>
        <taxon>Schizophyllaceae</taxon>
        <taxon>Schizophyllum</taxon>
    </lineage>
</organism>
<dbReference type="OMA" id="DAVMYHR"/>
<dbReference type="Gene3D" id="3.80.10.10">
    <property type="entry name" value="Ribonuclease Inhibitor"/>
    <property type="match status" value="1"/>
</dbReference>
<dbReference type="EMBL" id="GL377311">
    <property type="protein sequence ID" value="EFI93047.1"/>
    <property type="molecule type" value="Genomic_DNA"/>
</dbReference>
<dbReference type="VEuPathDB" id="FungiDB:SCHCODRAFT_02751937"/>
<dbReference type="Proteomes" id="UP000007431">
    <property type="component" value="Unassembled WGS sequence"/>
</dbReference>
<keyword evidence="2" id="KW-1185">Reference proteome</keyword>
<reference evidence="1 2" key="1">
    <citation type="journal article" date="2010" name="Nat. Biotechnol.">
        <title>Genome sequence of the model mushroom Schizophyllum commune.</title>
        <authorList>
            <person name="Ohm R.A."/>
            <person name="de Jong J.F."/>
            <person name="Lugones L.G."/>
            <person name="Aerts A."/>
            <person name="Kothe E."/>
            <person name="Stajich J.E."/>
            <person name="de Vries R.P."/>
            <person name="Record E."/>
            <person name="Levasseur A."/>
            <person name="Baker S.E."/>
            <person name="Bartholomew K.A."/>
            <person name="Coutinho P.M."/>
            <person name="Erdmann S."/>
            <person name="Fowler T.J."/>
            <person name="Gathman A.C."/>
            <person name="Lombard V."/>
            <person name="Henrissat B."/>
            <person name="Knabe N."/>
            <person name="Kuees U."/>
            <person name="Lilly W.W."/>
            <person name="Lindquist E."/>
            <person name="Lucas S."/>
            <person name="Magnuson J.K."/>
            <person name="Piumi F."/>
            <person name="Raudaskoski M."/>
            <person name="Salamov A."/>
            <person name="Schmutz J."/>
            <person name="Schwarze F.W.M.R."/>
            <person name="vanKuyk P.A."/>
            <person name="Horton J.S."/>
            <person name="Grigoriev I.V."/>
            <person name="Woesten H.A.B."/>
        </authorList>
    </citation>
    <scope>NUCLEOTIDE SEQUENCE [LARGE SCALE GENOMIC DNA]</scope>
    <source>
        <strain evidence="2">H4-8 / FGSC 9210</strain>
    </source>
</reference>
<dbReference type="SUPFAM" id="SSF52047">
    <property type="entry name" value="RNI-like"/>
    <property type="match status" value="1"/>
</dbReference>
<evidence type="ECO:0000313" key="1">
    <source>
        <dbReference type="EMBL" id="EFI93047.1"/>
    </source>
</evidence>
<feature type="non-terminal residue" evidence="1">
    <location>
        <position position="581"/>
    </location>
</feature>
<evidence type="ECO:0008006" key="3">
    <source>
        <dbReference type="Google" id="ProtNLM"/>
    </source>
</evidence>
<dbReference type="HOGENOM" id="CLU_021164_3_2_1"/>
<sequence>MGVQDKDRNTKSAAAELFGNSRVRLWYGRFVIALSAASIHQVSTLPRAILKQYSPFYMMHPCLSVPEIFALICDCFTLSDRCHYRERSRNRKTLKSLTLCQRSFYDAALATLWQDQPLTSLLRSLPPDVYKDGNKAQDFVVVRQITLHDIERFTFYTALIRRLSTLNLRIDRSCLIALRDVCPQPLLPNLRFLLWKPSEAAPVHLRSMLLAPGLLCLELHLPATDEAMLMVPHLHESCPEIQEFALWPKRTGDEKVGGLGIASSLTRRWDNLTVFRVPHVNADDLPYLASLPRLMKLAFGYCYGDSASVPSIPSPAFTALQSLTINQERIEYSIALLRALLPQSMKLNELCLRWDEGSQAEWPALIAAIAHSCHHPSLKRLRLYDKGQSLSLEFADEYLPWPGALDFATMQPLASFSNLIELSFICPRSYVLTDDDLQCLAEAWPLMESLHLRTESNHHSRRPQYLTARALVDVAWLCPCLQRLSLDFDASTSGLDDVSLDLLAQSWLANVHQHPLSWLNVGYSRISDAPAVVNLFSFVFPTLLHLVWYTNTRAQEYGGEDYLQEVARVSRWREVESEVEI</sequence>
<name>D8QF10_SCHCM</name>
<proteinExistence type="predicted"/>
<gene>
    <name evidence="1" type="ORF">SCHCODRAFT_112449</name>
</gene>
<accession>D8QF10</accession>
<dbReference type="InParanoid" id="D8QF10"/>
<evidence type="ECO:0000313" key="2">
    <source>
        <dbReference type="Proteomes" id="UP000007431"/>
    </source>
</evidence>
<dbReference type="InterPro" id="IPR032675">
    <property type="entry name" value="LRR_dom_sf"/>
</dbReference>
<protein>
    <recommendedName>
        <fullName evidence="3">F-box domain-containing protein</fullName>
    </recommendedName>
</protein>
<dbReference type="eggNOG" id="ENOG502SV7G">
    <property type="taxonomic scope" value="Eukaryota"/>
</dbReference>
<dbReference type="AlphaFoldDB" id="D8QF10"/>
<dbReference type="STRING" id="578458.D8QF10"/>